<gene>
    <name evidence="3" type="ORF">SAMN05421639_101978</name>
</gene>
<dbReference type="EMBL" id="FTNY01000001">
    <property type="protein sequence ID" value="SIS30631.1"/>
    <property type="molecule type" value="Genomic_DNA"/>
</dbReference>
<dbReference type="AlphaFoldDB" id="A0A1N7I0S1"/>
<sequence length="217" mass="24785">MESNLSDLEKLDDLRQKGILTEAEFQTKKTQILNQFGENKINQAKQSKKLKDEKNAKGCMKFFLIIILVFFILVFIIIVFGGNNKNSKTDSIVETSQSSTTINEIAKLEKELENNKLTKVQREEIEIEIKSIRTLEFAEKNISAWDRSNPKLVHAIKKTMNSPDSFEHIETTFDYKKNKVEATMTFRGNNAVGGTVLNVVKGIFDYDGNLLEIKDTK</sequence>
<keyword evidence="1" id="KW-0812">Transmembrane</keyword>
<keyword evidence="1" id="KW-0472">Membrane</keyword>
<evidence type="ECO:0000313" key="4">
    <source>
        <dbReference type="Proteomes" id="UP000186373"/>
    </source>
</evidence>
<evidence type="ECO:0000259" key="2">
    <source>
        <dbReference type="Pfam" id="PF09851"/>
    </source>
</evidence>
<dbReference type="RefSeq" id="WP_076505118.1">
    <property type="nucleotide sequence ID" value="NZ_FTNY01000001.1"/>
</dbReference>
<dbReference type="Proteomes" id="UP000186373">
    <property type="component" value="Unassembled WGS sequence"/>
</dbReference>
<evidence type="ECO:0000256" key="1">
    <source>
        <dbReference type="SAM" id="Phobius"/>
    </source>
</evidence>
<protein>
    <submittedName>
        <fullName evidence="3">Short C-terminal domain-containing protein</fullName>
    </submittedName>
</protein>
<feature type="domain" description="SHOCT" evidence="2">
    <location>
        <begin position="8"/>
        <end position="33"/>
    </location>
</feature>
<reference evidence="4" key="1">
    <citation type="submission" date="2017-01" db="EMBL/GenBank/DDBJ databases">
        <authorList>
            <person name="Varghese N."/>
            <person name="Submissions S."/>
        </authorList>
    </citation>
    <scope>NUCLEOTIDE SEQUENCE [LARGE SCALE GENOMIC DNA]</scope>
    <source>
        <strain evidence="4">DSM 17126</strain>
    </source>
</reference>
<dbReference type="OrthoDB" id="5417073at2"/>
<accession>A0A1N7I0S1</accession>
<feature type="transmembrane region" description="Helical" evidence="1">
    <location>
        <begin position="62"/>
        <end position="82"/>
    </location>
</feature>
<dbReference type="Pfam" id="PF09851">
    <property type="entry name" value="SHOCT"/>
    <property type="match status" value="1"/>
</dbReference>
<evidence type="ECO:0000313" key="3">
    <source>
        <dbReference type="EMBL" id="SIS30631.1"/>
    </source>
</evidence>
<keyword evidence="4" id="KW-1185">Reference proteome</keyword>
<proteinExistence type="predicted"/>
<keyword evidence="1" id="KW-1133">Transmembrane helix</keyword>
<dbReference type="InterPro" id="IPR018649">
    <property type="entry name" value="SHOCT"/>
</dbReference>
<name>A0A1N7I0S1_9FLAO</name>
<organism evidence="3 4">
    <name type="scientific">Chryseobacterium shigense</name>
    <dbReference type="NCBI Taxonomy" id="297244"/>
    <lineage>
        <taxon>Bacteria</taxon>
        <taxon>Pseudomonadati</taxon>
        <taxon>Bacteroidota</taxon>
        <taxon>Flavobacteriia</taxon>
        <taxon>Flavobacteriales</taxon>
        <taxon>Weeksellaceae</taxon>
        <taxon>Chryseobacterium group</taxon>
        <taxon>Chryseobacterium</taxon>
    </lineage>
</organism>